<name>F8NH49_SERL9</name>
<gene>
    <name evidence="1" type="ORF">SERLADRAFT_379446</name>
</gene>
<reference evidence="2" key="1">
    <citation type="journal article" date="2011" name="Science">
        <title>The plant cell wall-decomposing machinery underlies the functional diversity of forest fungi.</title>
        <authorList>
            <person name="Eastwood D.C."/>
            <person name="Floudas D."/>
            <person name="Binder M."/>
            <person name="Majcherczyk A."/>
            <person name="Schneider P."/>
            <person name="Aerts A."/>
            <person name="Asiegbu F.O."/>
            <person name="Baker S.E."/>
            <person name="Barry K."/>
            <person name="Bendiksby M."/>
            <person name="Blumentritt M."/>
            <person name="Coutinho P.M."/>
            <person name="Cullen D."/>
            <person name="de Vries R.P."/>
            <person name="Gathman A."/>
            <person name="Goodell B."/>
            <person name="Henrissat B."/>
            <person name="Ihrmark K."/>
            <person name="Kauserud H."/>
            <person name="Kohler A."/>
            <person name="LaButti K."/>
            <person name="Lapidus A."/>
            <person name="Lavin J.L."/>
            <person name="Lee Y.-H."/>
            <person name="Lindquist E."/>
            <person name="Lilly W."/>
            <person name="Lucas S."/>
            <person name="Morin E."/>
            <person name="Murat C."/>
            <person name="Oguiza J.A."/>
            <person name="Park J."/>
            <person name="Pisabarro A.G."/>
            <person name="Riley R."/>
            <person name="Rosling A."/>
            <person name="Salamov A."/>
            <person name="Schmidt O."/>
            <person name="Schmutz J."/>
            <person name="Skrede I."/>
            <person name="Stenlid J."/>
            <person name="Wiebenga A."/>
            <person name="Xie X."/>
            <person name="Kuees U."/>
            <person name="Hibbett D.S."/>
            <person name="Hoffmeister D."/>
            <person name="Hoegberg N."/>
            <person name="Martin F."/>
            <person name="Grigoriev I.V."/>
            <person name="Watkinson S.C."/>
        </authorList>
    </citation>
    <scope>NUCLEOTIDE SEQUENCE [LARGE SCALE GENOMIC DNA]</scope>
    <source>
        <strain evidence="2">S7.9</strain>
    </source>
</reference>
<organism evidence="2">
    <name type="scientific">Serpula lacrymans var. lacrymans (strain S7.9)</name>
    <name type="common">Dry rot fungus</name>
    <dbReference type="NCBI Taxonomy" id="578457"/>
    <lineage>
        <taxon>Eukaryota</taxon>
        <taxon>Fungi</taxon>
        <taxon>Dikarya</taxon>
        <taxon>Basidiomycota</taxon>
        <taxon>Agaricomycotina</taxon>
        <taxon>Agaricomycetes</taxon>
        <taxon>Agaricomycetidae</taxon>
        <taxon>Boletales</taxon>
        <taxon>Coniophorineae</taxon>
        <taxon>Serpulaceae</taxon>
        <taxon>Serpula</taxon>
    </lineage>
</organism>
<dbReference type="HOGENOM" id="CLU_2518811_0_0_1"/>
<feature type="non-terminal residue" evidence="1">
    <location>
        <position position="1"/>
    </location>
</feature>
<evidence type="ECO:0000313" key="1">
    <source>
        <dbReference type="EMBL" id="EGO29906.1"/>
    </source>
</evidence>
<dbReference type="GeneID" id="18810823"/>
<protein>
    <submittedName>
        <fullName evidence="1">Uncharacterized protein</fullName>
    </submittedName>
</protein>
<accession>F8NH49</accession>
<dbReference type="RefSeq" id="XP_007314148.1">
    <property type="nucleotide sequence ID" value="XM_007314086.1"/>
</dbReference>
<dbReference type="KEGG" id="sla:SERLADRAFT_379446"/>
<evidence type="ECO:0000313" key="2">
    <source>
        <dbReference type="Proteomes" id="UP000008064"/>
    </source>
</evidence>
<proteinExistence type="predicted"/>
<dbReference type="EMBL" id="GL945429">
    <property type="protein sequence ID" value="EGO29906.1"/>
    <property type="molecule type" value="Genomic_DNA"/>
</dbReference>
<dbReference type="AlphaFoldDB" id="F8NH49"/>
<dbReference type="Proteomes" id="UP000008064">
    <property type="component" value="Unassembled WGS sequence"/>
</dbReference>
<sequence>EKLEKIGAYQLKSSLNRVSRSVKDASHEVNSRIEVLPTLRQHPINSYARSSEIDRLRIVAKEHTEEARIESNRIGLLGQFGKKDV</sequence>